<protein>
    <submittedName>
        <fullName evidence="1">Uncharacterized protein</fullName>
    </submittedName>
</protein>
<gene>
    <name evidence="1" type="ORF">THIOM_002036</name>
</gene>
<accession>A0A176S2D4</accession>
<reference evidence="1 2" key="1">
    <citation type="submission" date="2016-05" db="EMBL/GenBank/DDBJ databases">
        <title>Single-cell genome of chain-forming Candidatus Thiomargarita nelsonii and comparison to other large sulfur-oxidizing bacteria.</title>
        <authorList>
            <person name="Winkel M."/>
            <person name="Salman V."/>
            <person name="Woyke T."/>
            <person name="Schulz-Vogt H."/>
            <person name="Richter M."/>
            <person name="Flood B."/>
            <person name="Bailey J."/>
            <person name="Amann R."/>
            <person name="Mussmann M."/>
        </authorList>
    </citation>
    <scope>NUCLEOTIDE SEQUENCE [LARGE SCALE GENOMIC DNA]</scope>
    <source>
        <strain evidence="1 2">THI036</strain>
    </source>
</reference>
<feature type="non-terminal residue" evidence="1">
    <location>
        <position position="37"/>
    </location>
</feature>
<comment type="caution">
    <text evidence="1">The sequence shown here is derived from an EMBL/GenBank/DDBJ whole genome shotgun (WGS) entry which is preliminary data.</text>
</comment>
<keyword evidence="2" id="KW-1185">Reference proteome</keyword>
<name>A0A176S2D4_9GAMM</name>
<dbReference type="Proteomes" id="UP000076962">
    <property type="component" value="Unassembled WGS sequence"/>
</dbReference>
<organism evidence="1 2">
    <name type="scientific">Candidatus Thiomargarita nelsonii</name>
    <dbReference type="NCBI Taxonomy" id="1003181"/>
    <lineage>
        <taxon>Bacteria</taxon>
        <taxon>Pseudomonadati</taxon>
        <taxon>Pseudomonadota</taxon>
        <taxon>Gammaproteobacteria</taxon>
        <taxon>Thiotrichales</taxon>
        <taxon>Thiotrichaceae</taxon>
        <taxon>Thiomargarita</taxon>
    </lineage>
</organism>
<evidence type="ECO:0000313" key="1">
    <source>
        <dbReference type="EMBL" id="OAD22170.1"/>
    </source>
</evidence>
<proteinExistence type="predicted"/>
<dbReference type="EMBL" id="LUTY01001125">
    <property type="protein sequence ID" value="OAD22170.1"/>
    <property type="molecule type" value="Genomic_DNA"/>
</dbReference>
<dbReference type="AlphaFoldDB" id="A0A176S2D4"/>
<evidence type="ECO:0000313" key="2">
    <source>
        <dbReference type="Proteomes" id="UP000076962"/>
    </source>
</evidence>
<sequence>MTDTGSNFYIATGGTLAKDAPSYIPRQADTDLYNALK</sequence>